<evidence type="ECO:0000313" key="1">
    <source>
        <dbReference type="EMBL" id="SEK87058.1"/>
    </source>
</evidence>
<gene>
    <name evidence="1" type="ORF">SAMN02910377_02044</name>
</gene>
<proteinExistence type="predicted"/>
<name>A0A1H7KJU5_9FIRM</name>
<evidence type="ECO:0008006" key="3">
    <source>
        <dbReference type="Google" id="ProtNLM"/>
    </source>
</evidence>
<sequence>MLSHLNEVNDVKILSVFDDEFKTYGNVVTGYDFNELIAYMEKDTDIPENGNIYVASVPEMERANIVNAIRDEIYGGMPIQVGYCNGRNTTYNGFEYHKGSEINVAVTDFMLVLGHTWLIAKDGTYKVEDAKVFFVPKGTAIEMFQTTLHLSPCRVYDEGFKGIVILPQGTNTPLESKPANREGENKLLLQKNKWVIAHPEREPLIKQGAFPGLIGENKELKY</sequence>
<reference evidence="2" key="1">
    <citation type="submission" date="2016-10" db="EMBL/GenBank/DDBJ databases">
        <authorList>
            <person name="Varghese N."/>
            <person name="Submissions S."/>
        </authorList>
    </citation>
    <scope>NUCLEOTIDE SEQUENCE [LARGE SCALE GENOMIC DNA]</scope>
    <source>
        <strain evidence="2">ACV-9</strain>
    </source>
</reference>
<keyword evidence="2" id="KW-1185">Reference proteome</keyword>
<dbReference type="RefSeq" id="WP_044938580.1">
    <property type="nucleotide sequence ID" value="NZ_FNZX01000013.1"/>
</dbReference>
<dbReference type="Pfam" id="PF16161">
    <property type="entry name" value="DUF4867"/>
    <property type="match status" value="1"/>
</dbReference>
<dbReference type="EMBL" id="FNZX01000013">
    <property type="protein sequence ID" value="SEK87058.1"/>
    <property type="molecule type" value="Genomic_DNA"/>
</dbReference>
<dbReference type="Proteomes" id="UP000182321">
    <property type="component" value="Unassembled WGS sequence"/>
</dbReference>
<protein>
    <recommendedName>
        <fullName evidence="3">DUF4867 domain-containing protein</fullName>
    </recommendedName>
</protein>
<dbReference type="InterPro" id="IPR032358">
    <property type="entry name" value="DUF4867"/>
</dbReference>
<dbReference type="AlphaFoldDB" id="A0A1H7KJU5"/>
<accession>A0A1H7KJU5</accession>
<organism evidence="1 2">
    <name type="scientific">Pseudobutyrivibrio ruminis</name>
    <dbReference type="NCBI Taxonomy" id="46206"/>
    <lineage>
        <taxon>Bacteria</taxon>
        <taxon>Bacillati</taxon>
        <taxon>Bacillota</taxon>
        <taxon>Clostridia</taxon>
        <taxon>Lachnospirales</taxon>
        <taxon>Lachnospiraceae</taxon>
        <taxon>Pseudobutyrivibrio</taxon>
    </lineage>
</organism>
<evidence type="ECO:0000313" key="2">
    <source>
        <dbReference type="Proteomes" id="UP000182321"/>
    </source>
</evidence>